<reference evidence="4 5" key="1">
    <citation type="submission" date="2009-06" db="EMBL/GenBank/DDBJ databases">
        <title>The Genome Sequence of Lactobacillus coleohominis strain 101-4-CHN.</title>
        <authorList>
            <consortium name="The Broad Institute Genome Sequencing Platform"/>
            <person name="Ward D."/>
            <person name="Young S.K."/>
            <person name="Zeng Q."/>
            <person name="Koehrsen M."/>
            <person name="Alvarado L."/>
            <person name="Berlin A."/>
            <person name="Borenstein D."/>
            <person name="Chen Z."/>
            <person name="Engels R."/>
            <person name="Freedman E."/>
            <person name="Gellesch M."/>
            <person name="Goldberg J."/>
            <person name="Griggs A."/>
            <person name="Gujja S."/>
            <person name="Heiman D."/>
            <person name="Hepburn T."/>
            <person name="Howarth C."/>
            <person name="Jen D."/>
            <person name="Larson L."/>
            <person name="Lewis B."/>
            <person name="Mehta T."/>
            <person name="Park D."/>
            <person name="Pearson M."/>
            <person name="Roberts A."/>
            <person name="Saif S."/>
            <person name="Shea T."/>
            <person name="Shenoy N."/>
            <person name="Sisk P."/>
            <person name="Stolte C."/>
            <person name="Sykes S."/>
            <person name="Walk T."/>
            <person name="White J."/>
            <person name="Yandava C."/>
            <person name="Liu Y."/>
            <person name="Xu Q."/>
            <person name="Lander E."/>
            <person name="Nusbaum C."/>
            <person name="Galagan J."/>
            <person name="Birren B."/>
        </authorList>
    </citation>
    <scope>NUCLEOTIDE SEQUENCE [LARGE SCALE GENOMIC DNA]</scope>
    <source>
        <strain evidence="4 5">101-4-CHN</strain>
    </source>
</reference>
<feature type="transmembrane region" description="Helical" evidence="2">
    <location>
        <begin position="95"/>
        <end position="115"/>
    </location>
</feature>
<feature type="transmembrane region" description="Helical" evidence="2">
    <location>
        <begin position="127"/>
        <end position="145"/>
    </location>
</feature>
<evidence type="ECO:0000313" key="4">
    <source>
        <dbReference type="EMBL" id="EEU30512.1"/>
    </source>
</evidence>
<feature type="domain" description="CAAX prenyl protease 2/Lysostaphin resistance protein A-like" evidence="3">
    <location>
        <begin position="126"/>
        <end position="224"/>
    </location>
</feature>
<keyword evidence="4" id="KW-0645">Protease</keyword>
<dbReference type="GO" id="GO:0004175">
    <property type="term" value="F:endopeptidase activity"/>
    <property type="evidence" value="ECO:0007669"/>
    <property type="project" value="UniProtKB-ARBA"/>
</dbReference>
<feature type="transmembrane region" description="Helical" evidence="2">
    <location>
        <begin position="211"/>
        <end position="234"/>
    </location>
</feature>
<dbReference type="AlphaFoldDB" id="C7XVZ6"/>
<dbReference type="PANTHER" id="PTHR36435:SF1">
    <property type="entry name" value="CAAX AMINO TERMINAL PROTEASE FAMILY PROTEIN"/>
    <property type="match status" value="1"/>
</dbReference>
<sequence>MEMYNNLRTIKSRWHEMRKYAKALIMIIVVMILMIVGQIAPLAVADHLNFSENAAVITMTIVYPIIVIGGGWLLNHFLFHQELPLVAKWHFKWWPIIYAILADGLVYLFSLLAQTGFHSSVTTMSNWWLQFAMTVISAPLVEEYVFRGYVFGALDSIFNRSTTIWLTAFIFGLIHLSSLGKAAWYNALFLVVAYTAMGMFFTLIAVANRSIWASFTAHVVNNLLIYVVGIWAAVSSSRSMMWRSLTGTLLGMGIAAYVVYRNFLSNSKVKI</sequence>
<dbReference type="OrthoDB" id="2194912at2"/>
<dbReference type="GO" id="GO:0006508">
    <property type="term" value="P:proteolysis"/>
    <property type="evidence" value="ECO:0007669"/>
    <property type="project" value="UniProtKB-KW"/>
</dbReference>
<dbReference type="Proteomes" id="UP000003987">
    <property type="component" value="Unassembled WGS sequence"/>
</dbReference>
<feature type="transmembrane region" description="Helical" evidence="2">
    <location>
        <begin position="20"/>
        <end position="42"/>
    </location>
</feature>
<protein>
    <submittedName>
        <fullName evidence="4">CAAX amino terminal protease family protein</fullName>
    </submittedName>
</protein>
<dbReference type="InterPro" id="IPR052710">
    <property type="entry name" value="CAAX_protease"/>
</dbReference>
<gene>
    <name evidence="4" type="ORF">HMPREF0501_00890</name>
</gene>
<comment type="similarity">
    <text evidence="1">Belongs to the UPF0177 family.</text>
</comment>
<keyword evidence="5" id="KW-1185">Reference proteome</keyword>
<evidence type="ECO:0000313" key="5">
    <source>
        <dbReference type="Proteomes" id="UP000003987"/>
    </source>
</evidence>
<organism evidence="4 5">
    <name type="scientific">Limosilactobacillus coleohominis 101-4-CHN</name>
    <dbReference type="NCBI Taxonomy" id="575594"/>
    <lineage>
        <taxon>Bacteria</taxon>
        <taxon>Bacillati</taxon>
        <taxon>Bacillota</taxon>
        <taxon>Bacilli</taxon>
        <taxon>Lactobacillales</taxon>
        <taxon>Lactobacillaceae</taxon>
        <taxon>Limosilactobacillus</taxon>
    </lineage>
</organism>
<dbReference type="GO" id="GO:0080120">
    <property type="term" value="P:CAAX-box protein maturation"/>
    <property type="evidence" value="ECO:0007669"/>
    <property type="project" value="UniProtKB-ARBA"/>
</dbReference>
<evidence type="ECO:0000256" key="1">
    <source>
        <dbReference type="ARBA" id="ARBA00009067"/>
    </source>
</evidence>
<feature type="transmembrane region" description="Helical" evidence="2">
    <location>
        <begin position="54"/>
        <end position="74"/>
    </location>
</feature>
<dbReference type="EMBL" id="GG698803">
    <property type="protein sequence ID" value="EEU30512.1"/>
    <property type="molecule type" value="Genomic_DNA"/>
</dbReference>
<evidence type="ECO:0000256" key="2">
    <source>
        <dbReference type="SAM" id="Phobius"/>
    </source>
</evidence>
<feature type="transmembrane region" description="Helical" evidence="2">
    <location>
        <begin position="240"/>
        <end position="260"/>
    </location>
</feature>
<dbReference type="HOGENOM" id="CLU_1025970_0_0_9"/>
<feature type="transmembrane region" description="Helical" evidence="2">
    <location>
        <begin position="182"/>
        <end position="204"/>
    </location>
</feature>
<keyword evidence="4" id="KW-0378">Hydrolase</keyword>
<dbReference type="PANTHER" id="PTHR36435">
    <property type="entry name" value="SLR1288 PROTEIN"/>
    <property type="match status" value="1"/>
</dbReference>
<proteinExistence type="inferred from homology"/>
<dbReference type="Pfam" id="PF02517">
    <property type="entry name" value="Rce1-like"/>
    <property type="match status" value="1"/>
</dbReference>
<keyword evidence="2" id="KW-1133">Transmembrane helix</keyword>
<dbReference type="STRING" id="575594.HMPREF0501_00890"/>
<keyword evidence="2" id="KW-0812">Transmembrane</keyword>
<feature type="transmembrane region" description="Helical" evidence="2">
    <location>
        <begin position="157"/>
        <end position="176"/>
    </location>
</feature>
<evidence type="ECO:0000259" key="3">
    <source>
        <dbReference type="Pfam" id="PF02517"/>
    </source>
</evidence>
<accession>C7XVZ6</accession>
<dbReference type="InterPro" id="IPR003675">
    <property type="entry name" value="Rce1/LyrA-like_dom"/>
</dbReference>
<keyword evidence="2" id="KW-0472">Membrane</keyword>
<name>C7XVZ6_9LACO</name>